<dbReference type="GO" id="GO:0009306">
    <property type="term" value="P:protein secretion"/>
    <property type="evidence" value="ECO:0007669"/>
    <property type="project" value="InterPro"/>
</dbReference>
<sequence>MLKILKKRDNLEYEFLPAALEISETPPSPLGKIIIWLIFSILAIAIIWACLGKVDEVAVATGKVIPDGRLKVVQTLEEGVITAIHVTEGQRVKEGDVLIELDSTMKNVEVQSLEKSLETAKLERDLLKKALLGEDIGKLVDEALLPDEVKDNLLRLTQLKDTQYTTEQRSLSLLVLQYEDQYNIEQSNVKKIEENLQLLREKEQNLKALIETGGVEAADLKKIEKNIEILEKEEKTYKELYEADAIAKKEWTDKLNELELAKKDYETQKAAVSQEKTTLELNWKNVNDQIKIMEKELGIQKITAEQAKSRLDEAKNGLNKIETQRGVSSMDLIVENDKKITALEGELEKARKSKQYQTLTSPVDGTIHGLASNTIGGVVTPAEPILTIVPDGTPLIVEATLLNKDVGFVEVNQETEVKFDTFSFQKYGTIKGKVEYISPDSVDDEKLGSVYKMKVKLEKNTINVDGKVNNISSGMSVSVEIKTGKRRIIEFFLDPIAKYAKDSIKVR</sequence>
<dbReference type="Gene3D" id="1.10.287.470">
    <property type="entry name" value="Helix hairpin bin"/>
    <property type="match status" value="1"/>
</dbReference>
<evidence type="ECO:0000259" key="12">
    <source>
        <dbReference type="Pfam" id="PF26002"/>
    </source>
</evidence>
<evidence type="ECO:0000259" key="11">
    <source>
        <dbReference type="Pfam" id="PF25984"/>
    </source>
</evidence>
<feature type="transmembrane region" description="Helical" evidence="10">
    <location>
        <begin position="33"/>
        <end position="51"/>
    </location>
</feature>
<evidence type="ECO:0000256" key="2">
    <source>
        <dbReference type="ARBA" id="ARBA00009477"/>
    </source>
</evidence>
<keyword evidence="3" id="KW-0813">Transport</keyword>
<keyword evidence="5" id="KW-0997">Cell inner membrane</keyword>
<reference evidence="13 14" key="1">
    <citation type="submission" date="2020-09" db="EMBL/GenBank/DDBJ databases">
        <title>Characterization and genome sequencing of Ruminiclostridium sp. nov. MA18.</title>
        <authorList>
            <person name="Rettenmaier R."/>
            <person name="Kowollik M.-L."/>
            <person name="Liebl W."/>
            <person name="Zverlov V."/>
        </authorList>
    </citation>
    <scope>NUCLEOTIDE SEQUENCE [LARGE SCALE GENOMIC DNA]</scope>
    <source>
        <strain evidence="13 14">MA18</strain>
    </source>
</reference>
<dbReference type="PANTHER" id="PTHR30386:SF27">
    <property type="entry name" value="MEMBRANE FUSION PROTEIN (MFP) FAMILY PROTEIN"/>
    <property type="match status" value="1"/>
</dbReference>
<evidence type="ECO:0000256" key="4">
    <source>
        <dbReference type="ARBA" id="ARBA00022475"/>
    </source>
</evidence>
<evidence type="ECO:0000256" key="8">
    <source>
        <dbReference type="ARBA" id="ARBA00023136"/>
    </source>
</evidence>
<organism evidence="13 14">
    <name type="scientific">Ruminiclostridium herbifermentans</name>
    <dbReference type="NCBI Taxonomy" id="2488810"/>
    <lineage>
        <taxon>Bacteria</taxon>
        <taxon>Bacillati</taxon>
        <taxon>Bacillota</taxon>
        <taxon>Clostridia</taxon>
        <taxon>Eubacteriales</taxon>
        <taxon>Oscillospiraceae</taxon>
        <taxon>Ruminiclostridium</taxon>
    </lineage>
</organism>
<name>A0A4U7JHZ6_9FIRM</name>
<proteinExistence type="inferred from homology"/>
<dbReference type="Gene3D" id="2.40.30.170">
    <property type="match status" value="1"/>
</dbReference>
<gene>
    <name evidence="13" type="ORF">EHE19_003595</name>
</gene>
<dbReference type="GO" id="GO:0005886">
    <property type="term" value="C:plasma membrane"/>
    <property type="evidence" value="ECO:0007669"/>
    <property type="project" value="UniProtKB-SubCell"/>
</dbReference>
<dbReference type="AlphaFoldDB" id="A0A4U7JHZ6"/>
<dbReference type="Proteomes" id="UP000306409">
    <property type="component" value="Chromosome"/>
</dbReference>
<evidence type="ECO:0000256" key="7">
    <source>
        <dbReference type="ARBA" id="ARBA00022989"/>
    </source>
</evidence>
<keyword evidence="8 10" id="KW-0472">Membrane</keyword>
<keyword evidence="7 10" id="KW-1133">Transmembrane helix</keyword>
<dbReference type="RefSeq" id="WP_137697616.1">
    <property type="nucleotide sequence ID" value="NZ_CP061336.1"/>
</dbReference>
<evidence type="ECO:0000313" key="13">
    <source>
        <dbReference type="EMBL" id="QNU67575.1"/>
    </source>
</evidence>
<protein>
    <submittedName>
        <fullName evidence="13">HlyD family type I secretion periplasmic adaptor subunit</fullName>
    </submittedName>
</protein>
<evidence type="ECO:0000256" key="9">
    <source>
        <dbReference type="SAM" id="Coils"/>
    </source>
</evidence>
<dbReference type="PROSITE" id="PS00543">
    <property type="entry name" value="HLYD_FAMILY"/>
    <property type="match status" value="1"/>
</dbReference>
<comment type="similarity">
    <text evidence="2">Belongs to the membrane fusion protein (MFP) (TC 8.A.1) family.</text>
</comment>
<dbReference type="InterPro" id="IPR058982">
    <property type="entry name" value="Beta-barrel_AprE"/>
</dbReference>
<keyword evidence="4" id="KW-1003">Cell membrane</keyword>
<evidence type="ECO:0000256" key="10">
    <source>
        <dbReference type="SAM" id="Phobius"/>
    </source>
</evidence>
<feature type="coiled-coil region" evidence="9">
    <location>
        <begin position="175"/>
        <end position="353"/>
    </location>
</feature>
<dbReference type="KEGG" id="rher:EHE19_003595"/>
<dbReference type="Gene3D" id="2.40.50.100">
    <property type="match status" value="1"/>
</dbReference>
<dbReference type="InterPro" id="IPR006144">
    <property type="entry name" value="Secretion_HlyD_CS"/>
</dbReference>
<evidence type="ECO:0000256" key="1">
    <source>
        <dbReference type="ARBA" id="ARBA00004377"/>
    </source>
</evidence>
<dbReference type="InterPro" id="IPR058639">
    <property type="entry name" value="BSH_YknX-like"/>
</dbReference>
<dbReference type="PRINTS" id="PR01490">
    <property type="entry name" value="RTXTOXIND"/>
</dbReference>
<keyword evidence="6 10" id="KW-0812">Transmembrane</keyword>
<evidence type="ECO:0000313" key="14">
    <source>
        <dbReference type="Proteomes" id="UP000306409"/>
    </source>
</evidence>
<dbReference type="Pfam" id="PF26002">
    <property type="entry name" value="Beta-barrel_AprE"/>
    <property type="match status" value="1"/>
</dbReference>
<comment type="subcellular location">
    <subcellularLocation>
        <location evidence="1">Cell inner membrane</location>
        <topology evidence="1">Single-pass membrane protein</topology>
    </subcellularLocation>
</comment>
<accession>A0A4U7JHZ6</accession>
<dbReference type="PANTHER" id="PTHR30386">
    <property type="entry name" value="MEMBRANE FUSION SUBUNIT OF EMRAB-TOLC MULTIDRUG EFFLUX PUMP"/>
    <property type="match status" value="1"/>
</dbReference>
<dbReference type="OrthoDB" id="9810980at2"/>
<dbReference type="NCBIfam" id="TIGR01843">
    <property type="entry name" value="type_I_hlyD"/>
    <property type="match status" value="1"/>
</dbReference>
<evidence type="ECO:0000256" key="6">
    <source>
        <dbReference type="ARBA" id="ARBA00022692"/>
    </source>
</evidence>
<dbReference type="InterPro" id="IPR050739">
    <property type="entry name" value="MFP"/>
</dbReference>
<evidence type="ECO:0000256" key="5">
    <source>
        <dbReference type="ARBA" id="ARBA00022519"/>
    </source>
</evidence>
<evidence type="ECO:0000256" key="3">
    <source>
        <dbReference type="ARBA" id="ARBA00022448"/>
    </source>
</evidence>
<feature type="domain" description="AprE-like beta-barrel" evidence="12">
    <location>
        <begin position="395"/>
        <end position="484"/>
    </location>
</feature>
<dbReference type="InterPro" id="IPR010129">
    <property type="entry name" value="T1SS_HlyD"/>
</dbReference>
<dbReference type="Pfam" id="PF25984">
    <property type="entry name" value="BSH_YknX"/>
    <property type="match status" value="1"/>
</dbReference>
<keyword evidence="9" id="KW-0175">Coiled coil</keyword>
<dbReference type="SUPFAM" id="SSF111369">
    <property type="entry name" value="HlyD-like secretion proteins"/>
    <property type="match status" value="2"/>
</dbReference>
<dbReference type="EMBL" id="CP061336">
    <property type="protein sequence ID" value="QNU67575.1"/>
    <property type="molecule type" value="Genomic_DNA"/>
</dbReference>
<feature type="domain" description="YknX-like barrel-sandwich hybrid" evidence="11">
    <location>
        <begin position="72"/>
        <end position="389"/>
    </location>
</feature>
<keyword evidence="14" id="KW-1185">Reference proteome</keyword>